<dbReference type="InterPro" id="IPR011050">
    <property type="entry name" value="Pectin_lyase_fold/virulence"/>
</dbReference>
<evidence type="ECO:0000259" key="2">
    <source>
        <dbReference type="Pfam" id="PF05048"/>
    </source>
</evidence>
<dbReference type="NCBIfam" id="TIGR03804">
    <property type="entry name" value="para_beta_helix"/>
    <property type="match status" value="1"/>
</dbReference>
<feature type="chain" id="PRO_5003847283" description="Periplasmic copper-binding protein NosD beta helix domain-containing protein" evidence="1">
    <location>
        <begin position="26"/>
        <end position="509"/>
    </location>
</feature>
<evidence type="ECO:0000256" key="1">
    <source>
        <dbReference type="SAM" id="SignalP"/>
    </source>
</evidence>
<evidence type="ECO:0000313" key="3">
    <source>
        <dbReference type="EMBL" id="EKB48231.1"/>
    </source>
</evidence>
<keyword evidence="4" id="KW-1185">Reference proteome</keyword>
<name>K1L0F0_CECL9</name>
<dbReference type="InterPro" id="IPR007742">
    <property type="entry name" value="NosD_dom"/>
</dbReference>
<proteinExistence type="predicted"/>
<evidence type="ECO:0000313" key="4">
    <source>
        <dbReference type="Proteomes" id="UP000004478"/>
    </source>
</evidence>
<dbReference type="Proteomes" id="UP000004478">
    <property type="component" value="Unassembled WGS sequence"/>
</dbReference>
<feature type="signal peptide" evidence="1">
    <location>
        <begin position="1"/>
        <end position="25"/>
    </location>
</feature>
<accession>K1L0F0</accession>
<dbReference type="Gene3D" id="2.160.20.10">
    <property type="entry name" value="Single-stranded right-handed beta-helix, Pectin lyase-like"/>
    <property type="match status" value="1"/>
</dbReference>
<dbReference type="SUPFAM" id="SSF51126">
    <property type="entry name" value="Pectin lyase-like"/>
    <property type="match status" value="1"/>
</dbReference>
<dbReference type="EMBL" id="AMGM01000062">
    <property type="protein sequence ID" value="EKB48231.1"/>
    <property type="molecule type" value="Genomic_DNA"/>
</dbReference>
<dbReference type="Pfam" id="PF05048">
    <property type="entry name" value="NosD"/>
    <property type="match status" value="1"/>
</dbReference>
<feature type="domain" description="Periplasmic copper-binding protein NosD beta helix" evidence="2">
    <location>
        <begin position="248"/>
        <end position="360"/>
    </location>
</feature>
<comment type="caution">
    <text evidence="3">The sequence shown here is derived from an EMBL/GenBank/DDBJ whole genome shotgun (WGS) entry which is preliminary data.</text>
</comment>
<reference evidence="3 4" key="1">
    <citation type="journal article" date="2012" name="J. Bacteriol.">
        <title>Draft Genome Sequence of Cecembia lonarensis Strain LW9T, Isolated from Lonar Lake, a Haloalkaline Lake in India.</title>
        <authorList>
            <person name="Shivaji S."/>
            <person name="Ara S."/>
            <person name="Singh A."/>
            <person name="Pinnaka A.K."/>
        </authorList>
    </citation>
    <scope>NUCLEOTIDE SEQUENCE [LARGE SCALE GENOMIC DNA]</scope>
    <source>
        <strain evidence="3 4">LW9</strain>
    </source>
</reference>
<gene>
    <name evidence="3" type="ORF">B879_03150</name>
</gene>
<organism evidence="3 4">
    <name type="scientific">Cecembia lonarensis (strain CCUG 58316 / KCTC 22772 / LW9)</name>
    <dbReference type="NCBI Taxonomy" id="1225176"/>
    <lineage>
        <taxon>Bacteria</taxon>
        <taxon>Pseudomonadati</taxon>
        <taxon>Bacteroidota</taxon>
        <taxon>Cytophagia</taxon>
        <taxon>Cytophagales</taxon>
        <taxon>Cyclobacteriaceae</taxon>
        <taxon>Cecembia</taxon>
    </lineage>
</organism>
<sequence>MCMQQLKVFFAFLLIHFWLSHYTVAQVTYVVNSVEDHDDLDLADKTCADQFGNCTLRAAIQNANKTKEKDRIIFKLDGDGPFVFDLKKNLPKIISPLEIDGTSQNGYALDQVQIILSGKNVKSAIDFNLSPNSWANGIQLMEGSSGSAIKGLCIIGFEGLGIRILNSNDNVITSSFIGVHPLIHSETSGNISGISIDGSDNTIGGYSSFERNIISGHESTGITIRRSGNRIIGNFIGTDPKGEISLANRFGIQLDPSARSNFLIDNLISGNLEDGIRISFSRDKNFIYSNKIGTNYKGNKALPNKTGIMLWNNLQAHVGSYEKGNLISGNDIGIHLIPTSNQAELLNQLKANYIGVDIKGTLALPNRIGILIECSGNVVGSIEENGRNLISGNLEAGIVIRNGSLNIIQGNFIGTDKTGKYAIPNGHGVIFETSKKELATTENILRDNLISGNMYNGVILQEDIKDNMLFKNKIGLSKDGQSSLPNGLRGVLMNSDALNCIEENEGLEN</sequence>
<dbReference type="AlphaFoldDB" id="K1L0F0"/>
<keyword evidence="1" id="KW-0732">Signal</keyword>
<dbReference type="InterPro" id="IPR012334">
    <property type="entry name" value="Pectin_lyas_fold"/>
</dbReference>
<protein>
    <recommendedName>
        <fullName evidence="2">Periplasmic copper-binding protein NosD beta helix domain-containing protein</fullName>
    </recommendedName>
</protein>
<dbReference type="InterPro" id="IPR022441">
    <property type="entry name" value="Para_beta_helix_rpt-2"/>
</dbReference>